<dbReference type="VEuPathDB" id="FungiDB:HMPREF1544_02695"/>
<proteinExistence type="predicted"/>
<protein>
    <submittedName>
        <fullName evidence="1">Uncharacterized protein</fullName>
    </submittedName>
</protein>
<dbReference type="Proteomes" id="UP000014254">
    <property type="component" value="Unassembled WGS sequence"/>
</dbReference>
<sequence length="156" mass="17178">MLVYRQNQASSDVKTRAKTIDTDALEQEDLHQTVPKDAVIEQHARSRSFSSLQSIFTRQKRPSLQRTTSHTSAHSTIELSSCMSSSSCSVVSSNSSKQSAIRKIAHLFPFKGNNKSTLSLANKSALLSQKSLEFEALLEEYPSRTVKTSLTPCTAA</sequence>
<accession>S2JJM7</accession>
<gene>
    <name evidence="1" type="ORF">HMPREF1544_02695</name>
</gene>
<name>S2JJM7_MUCC1</name>
<evidence type="ECO:0000313" key="1">
    <source>
        <dbReference type="EMBL" id="EPB90486.1"/>
    </source>
</evidence>
<keyword evidence="2" id="KW-1185">Reference proteome</keyword>
<dbReference type="OrthoDB" id="2252727at2759"/>
<reference evidence="2" key="1">
    <citation type="submission" date="2013-05" db="EMBL/GenBank/DDBJ databases">
        <title>The Genome sequence of Mucor circinelloides f. circinelloides 1006PhL.</title>
        <authorList>
            <consortium name="The Broad Institute Genomics Platform"/>
            <person name="Cuomo C."/>
            <person name="Earl A."/>
            <person name="Findley K."/>
            <person name="Lee S.C."/>
            <person name="Walker B."/>
            <person name="Young S."/>
            <person name="Zeng Q."/>
            <person name="Gargeya S."/>
            <person name="Fitzgerald M."/>
            <person name="Haas B."/>
            <person name="Abouelleil A."/>
            <person name="Allen A.W."/>
            <person name="Alvarado L."/>
            <person name="Arachchi H.M."/>
            <person name="Berlin A.M."/>
            <person name="Chapman S.B."/>
            <person name="Gainer-Dewar J."/>
            <person name="Goldberg J."/>
            <person name="Griggs A."/>
            <person name="Gujja S."/>
            <person name="Hansen M."/>
            <person name="Howarth C."/>
            <person name="Imamovic A."/>
            <person name="Ireland A."/>
            <person name="Larimer J."/>
            <person name="McCowan C."/>
            <person name="Murphy C."/>
            <person name="Pearson M."/>
            <person name="Poon T.W."/>
            <person name="Priest M."/>
            <person name="Roberts A."/>
            <person name="Saif S."/>
            <person name="Shea T."/>
            <person name="Sisk P."/>
            <person name="Sykes S."/>
            <person name="Wortman J."/>
            <person name="Nusbaum C."/>
            <person name="Birren B."/>
        </authorList>
    </citation>
    <scope>NUCLEOTIDE SEQUENCE [LARGE SCALE GENOMIC DNA]</scope>
    <source>
        <strain evidence="2">1006PhL</strain>
    </source>
</reference>
<dbReference type="OMA" id="DQEASHQ"/>
<dbReference type="AlphaFoldDB" id="S2JJM7"/>
<dbReference type="EMBL" id="KE123920">
    <property type="protein sequence ID" value="EPB90486.1"/>
    <property type="molecule type" value="Genomic_DNA"/>
</dbReference>
<organism evidence="1 2">
    <name type="scientific">Mucor circinelloides f. circinelloides (strain 1006PhL)</name>
    <name type="common">Mucormycosis agent</name>
    <name type="synonym">Calyptromyces circinelloides</name>
    <dbReference type="NCBI Taxonomy" id="1220926"/>
    <lineage>
        <taxon>Eukaryota</taxon>
        <taxon>Fungi</taxon>
        <taxon>Fungi incertae sedis</taxon>
        <taxon>Mucoromycota</taxon>
        <taxon>Mucoromycotina</taxon>
        <taxon>Mucoromycetes</taxon>
        <taxon>Mucorales</taxon>
        <taxon>Mucorineae</taxon>
        <taxon>Mucoraceae</taxon>
        <taxon>Mucor</taxon>
    </lineage>
</organism>
<evidence type="ECO:0000313" key="2">
    <source>
        <dbReference type="Proteomes" id="UP000014254"/>
    </source>
</evidence>
<dbReference type="InParanoid" id="S2JJM7"/>